<evidence type="ECO:0000256" key="3">
    <source>
        <dbReference type="ARBA" id="ARBA00023274"/>
    </source>
</evidence>
<comment type="caution">
    <text evidence="5">The sequence shown here is derived from an EMBL/GenBank/DDBJ whole genome shotgun (WGS) entry which is preliminary data.</text>
</comment>
<organism evidence="5 6">
    <name type="scientific">Arachis hypogaea</name>
    <name type="common">Peanut</name>
    <dbReference type="NCBI Taxonomy" id="3818"/>
    <lineage>
        <taxon>Eukaryota</taxon>
        <taxon>Viridiplantae</taxon>
        <taxon>Streptophyta</taxon>
        <taxon>Embryophyta</taxon>
        <taxon>Tracheophyta</taxon>
        <taxon>Spermatophyta</taxon>
        <taxon>Magnoliopsida</taxon>
        <taxon>eudicotyledons</taxon>
        <taxon>Gunneridae</taxon>
        <taxon>Pentapetalae</taxon>
        <taxon>rosids</taxon>
        <taxon>fabids</taxon>
        <taxon>Fabales</taxon>
        <taxon>Fabaceae</taxon>
        <taxon>Papilionoideae</taxon>
        <taxon>50 kb inversion clade</taxon>
        <taxon>dalbergioids sensu lato</taxon>
        <taxon>Dalbergieae</taxon>
        <taxon>Pterocarpus clade</taxon>
        <taxon>Arachis</taxon>
    </lineage>
</organism>
<accession>A0A445B809</accession>
<dbReference type="InterPro" id="IPR001377">
    <property type="entry name" value="Ribosomal_eS6"/>
</dbReference>
<evidence type="ECO:0000256" key="4">
    <source>
        <dbReference type="SAM" id="SignalP"/>
    </source>
</evidence>
<feature type="chain" id="PRO_5019377855" description="DUF4283 domain-containing protein" evidence="4">
    <location>
        <begin position="17"/>
        <end position="137"/>
    </location>
</feature>
<keyword evidence="4" id="KW-0732">Signal</keyword>
<name>A0A445B809_ARAHY</name>
<evidence type="ECO:0008006" key="7">
    <source>
        <dbReference type="Google" id="ProtNLM"/>
    </source>
</evidence>
<dbReference type="EMBL" id="SDMP01000010">
    <property type="protein sequence ID" value="RYR34802.1"/>
    <property type="molecule type" value="Genomic_DNA"/>
</dbReference>
<dbReference type="STRING" id="3818.A0A445B809"/>
<reference evidence="5 6" key="1">
    <citation type="submission" date="2019-01" db="EMBL/GenBank/DDBJ databases">
        <title>Sequencing of cultivated peanut Arachis hypogaea provides insights into genome evolution and oil improvement.</title>
        <authorList>
            <person name="Chen X."/>
        </authorList>
    </citation>
    <scope>NUCLEOTIDE SEQUENCE [LARGE SCALE GENOMIC DNA]</scope>
    <source>
        <strain evidence="6">cv. Fuhuasheng</strain>
        <tissue evidence="5">Leaves</tissue>
    </source>
</reference>
<dbReference type="Proteomes" id="UP000289738">
    <property type="component" value="Chromosome A10"/>
</dbReference>
<dbReference type="GO" id="GO:0006412">
    <property type="term" value="P:translation"/>
    <property type="evidence" value="ECO:0007669"/>
    <property type="project" value="InterPro"/>
</dbReference>
<protein>
    <recommendedName>
        <fullName evidence="7">DUF4283 domain-containing protein</fullName>
    </recommendedName>
</protein>
<evidence type="ECO:0000313" key="6">
    <source>
        <dbReference type="Proteomes" id="UP000289738"/>
    </source>
</evidence>
<dbReference type="GO" id="GO:0005840">
    <property type="term" value="C:ribosome"/>
    <property type="evidence" value="ECO:0007669"/>
    <property type="project" value="UniProtKB-KW"/>
</dbReference>
<evidence type="ECO:0000313" key="5">
    <source>
        <dbReference type="EMBL" id="RYR34802.1"/>
    </source>
</evidence>
<evidence type="ECO:0000256" key="2">
    <source>
        <dbReference type="ARBA" id="ARBA00022980"/>
    </source>
</evidence>
<comment type="similarity">
    <text evidence="1">Belongs to the eukaryotic ribosomal protein eS6 family.</text>
</comment>
<keyword evidence="3" id="KW-0687">Ribonucleoprotein</keyword>
<proteinExistence type="inferred from homology"/>
<sequence>MEVVIIFSLLEYAAESFNVANPTNGCQKKLEIDDDQKLRAFWDKRISQEVLGDAWVEIFLIIFIVQQEFKGHVYKITGSCDKQGFLMKQGVLTPGCVRLLLYRDLFVLNLVIMKKGDNDLPGLTDIEKPRMRSPKRA</sequence>
<dbReference type="PANTHER" id="PTHR11502">
    <property type="entry name" value="40S RIBOSOMAL PROTEIN S6"/>
    <property type="match status" value="1"/>
</dbReference>
<keyword evidence="6" id="KW-1185">Reference proteome</keyword>
<evidence type="ECO:0000256" key="1">
    <source>
        <dbReference type="ARBA" id="ARBA00009312"/>
    </source>
</evidence>
<keyword evidence="2" id="KW-0689">Ribosomal protein</keyword>
<dbReference type="SMART" id="SM01405">
    <property type="entry name" value="Ribosomal_S6e"/>
    <property type="match status" value="1"/>
</dbReference>
<gene>
    <name evidence="5" type="ORF">Ahy_A10g049837</name>
</gene>
<dbReference type="GO" id="GO:1990904">
    <property type="term" value="C:ribonucleoprotein complex"/>
    <property type="evidence" value="ECO:0007669"/>
    <property type="project" value="UniProtKB-KW"/>
</dbReference>
<dbReference type="GO" id="GO:0003735">
    <property type="term" value="F:structural constituent of ribosome"/>
    <property type="evidence" value="ECO:0007669"/>
    <property type="project" value="InterPro"/>
</dbReference>
<feature type="signal peptide" evidence="4">
    <location>
        <begin position="1"/>
        <end position="16"/>
    </location>
</feature>
<dbReference type="AlphaFoldDB" id="A0A445B809"/>
<dbReference type="Pfam" id="PF01092">
    <property type="entry name" value="Ribosomal_S6e"/>
    <property type="match status" value="1"/>
</dbReference>